<protein>
    <submittedName>
        <fullName evidence="5">TAP-like protein-domain-containing protein</fullName>
    </submittedName>
</protein>
<dbReference type="InterPro" id="IPR051601">
    <property type="entry name" value="Serine_prot/Carboxylest_S33"/>
</dbReference>
<dbReference type="SUPFAM" id="SSF53474">
    <property type="entry name" value="alpha/beta-Hydrolases"/>
    <property type="match status" value="1"/>
</dbReference>
<feature type="compositionally biased region" description="Polar residues" evidence="3">
    <location>
        <begin position="264"/>
        <end position="276"/>
    </location>
</feature>
<gene>
    <name evidence="5" type="ORF">B0T16DRAFT_419788</name>
</gene>
<evidence type="ECO:0000256" key="3">
    <source>
        <dbReference type="SAM" id="MobiDB-lite"/>
    </source>
</evidence>
<evidence type="ECO:0000259" key="4">
    <source>
        <dbReference type="Pfam" id="PF08386"/>
    </source>
</evidence>
<organism evidence="5 6">
    <name type="scientific">Cercophora newfieldiana</name>
    <dbReference type="NCBI Taxonomy" id="92897"/>
    <lineage>
        <taxon>Eukaryota</taxon>
        <taxon>Fungi</taxon>
        <taxon>Dikarya</taxon>
        <taxon>Ascomycota</taxon>
        <taxon>Pezizomycotina</taxon>
        <taxon>Sordariomycetes</taxon>
        <taxon>Sordariomycetidae</taxon>
        <taxon>Sordariales</taxon>
        <taxon>Lasiosphaeriaceae</taxon>
        <taxon>Cercophora</taxon>
    </lineage>
</organism>
<feature type="compositionally biased region" description="Basic and acidic residues" evidence="3">
    <location>
        <begin position="279"/>
        <end position="288"/>
    </location>
</feature>
<dbReference type="PANTHER" id="PTHR43248:SF25">
    <property type="entry name" value="AB HYDROLASE-1 DOMAIN-CONTAINING PROTEIN-RELATED"/>
    <property type="match status" value="1"/>
</dbReference>
<dbReference type="GO" id="GO:0016787">
    <property type="term" value="F:hydrolase activity"/>
    <property type="evidence" value="ECO:0007669"/>
    <property type="project" value="UniProtKB-KW"/>
</dbReference>
<name>A0AA40CK58_9PEZI</name>
<feature type="domain" description="Peptidase S33 tripeptidyl aminopeptidase-like C-terminal" evidence="4">
    <location>
        <begin position="516"/>
        <end position="618"/>
    </location>
</feature>
<reference evidence="5" key="1">
    <citation type="submission" date="2023-06" db="EMBL/GenBank/DDBJ databases">
        <title>Genome-scale phylogeny and comparative genomics of the fungal order Sordariales.</title>
        <authorList>
            <consortium name="Lawrence Berkeley National Laboratory"/>
            <person name="Hensen N."/>
            <person name="Bonometti L."/>
            <person name="Westerberg I."/>
            <person name="Brannstrom I.O."/>
            <person name="Guillou S."/>
            <person name="Cros-Aarteil S."/>
            <person name="Calhoun S."/>
            <person name="Haridas S."/>
            <person name="Kuo A."/>
            <person name="Mondo S."/>
            <person name="Pangilinan J."/>
            <person name="Riley R."/>
            <person name="Labutti K."/>
            <person name="Andreopoulos B."/>
            <person name="Lipzen A."/>
            <person name="Chen C."/>
            <person name="Yanf M."/>
            <person name="Daum C."/>
            <person name="Ng V."/>
            <person name="Clum A."/>
            <person name="Steindorff A."/>
            <person name="Ohm R."/>
            <person name="Martin F."/>
            <person name="Silar P."/>
            <person name="Natvig D."/>
            <person name="Lalanne C."/>
            <person name="Gautier V."/>
            <person name="Ament-Velasquez S.L."/>
            <person name="Kruys A."/>
            <person name="Hutchinson M.I."/>
            <person name="Powell A.J."/>
            <person name="Barry K."/>
            <person name="Miller A.N."/>
            <person name="Grigoriev I.V."/>
            <person name="Debuchy R."/>
            <person name="Gladieux P."/>
            <person name="Thoren M.H."/>
            <person name="Johannesson H."/>
        </authorList>
    </citation>
    <scope>NUCLEOTIDE SEQUENCE</scope>
    <source>
        <strain evidence="5">SMH2532-1</strain>
    </source>
</reference>
<dbReference type="InterPro" id="IPR029058">
    <property type="entry name" value="AB_hydrolase_fold"/>
</dbReference>
<dbReference type="Pfam" id="PF08386">
    <property type="entry name" value="Abhydrolase_4"/>
    <property type="match status" value="1"/>
</dbReference>
<keyword evidence="6" id="KW-1185">Reference proteome</keyword>
<dbReference type="Proteomes" id="UP001174936">
    <property type="component" value="Unassembled WGS sequence"/>
</dbReference>
<dbReference type="InterPro" id="IPR013595">
    <property type="entry name" value="Pept_S33_TAP-like_C"/>
</dbReference>
<comment type="caution">
    <text evidence="5">The sequence shown here is derived from an EMBL/GenBank/DDBJ whole genome shotgun (WGS) entry which is preliminary data.</text>
</comment>
<accession>A0AA40CK58</accession>
<evidence type="ECO:0000313" key="6">
    <source>
        <dbReference type="Proteomes" id="UP001174936"/>
    </source>
</evidence>
<evidence type="ECO:0000256" key="2">
    <source>
        <dbReference type="ARBA" id="ARBA00022801"/>
    </source>
</evidence>
<dbReference type="Gene3D" id="3.40.50.1820">
    <property type="entry name" value="alpha/beta hydrolase"/>
    <property type="match status" value="1"/>
</dbReference>
<keyword evidence="2" id="KW-0378">Hydrolase</keyword>
<feature type="region of interest" description="Disordered" evidence="3">
    <location>
        <begin position="259"/>
        <end position="288"/>
    </location>
</feature>
<dbReference type="PANTHER" id="PTHR43248">
    <property type="entry name" value="2-SUCCINYL-6-HYDROXY-2,4-CYCLOHEXADIENE-1-CARBOXYLATE SYNTHASE"/>
    <property type="match status" value="1"/>
</dbReference>
<dbReference type="EMBL" id="JAULSV010000006">
    <property type="protein sequence ID" value="KAK0641407.1"/>
    <property type="molecule type" value="Genomic_DNA"/>
</dbReference>
<dbReference type="AlphaFoldDB" id="A0AA40CK58"/>
<evidence type="ECO:0000313" key="5">
    <source>
        <dbReference type="EMBL" id="KAK0641407.1"/>
    </source>
</evidence>
<comment type="similarity">
    <text evidence="1">Belongs to the peptidase S33 family.</text>
</comment>
<sequence length="656" mass="71885">MIHQLPLLRSAIWAVCNVLGNAPSLYSRARWLCDAAAFESALHASGVDVAFSWTHIVASEKLDYHPCHGHFECARLQLPLDWQNATRNHQTVAIAVIRLPAKVSLTDTRYGGAIIVNPGGPGGSGVGKVLSHGMQIRTIVDAPGPPSPVSSDGVTETTDKYFDVIGFDPRGIGYSIPRLECFPDAETRENWVLQSKTEGVVGSSDVAFDAKWARWHSLSKSCMDRISEDGEDSIAYHMNTRPLVADMVALTERHGEWREAQAQEALSGSPTSSSNGAAEDNKKHESLPHRLKWHRDQEVLRYWGFSYGALIGQTFAAMYPERASRLVLDSVLLPADYYHGSWVGGLIDSDAVWDTFFEYCSRSGPQKCPFYTSGGSGAIKRRYHLLLASLRANPISVPASGSSGPDVITESDVRFEVKESLYCPMQKFPLLAAELSDLAKGNGSRLAKIKQSRLDHYDPPQRCKDDGPFSPACQEPGGWQDEDPPAVYCADAESIVGMNKESFKRYADELINMSAVCGPTFSEARMPCVGWDLRPKWQYTDPSNEVTTRHPILFIGNKLDPATPLHDAFVASTNFAGSIVLQQDSAGHTSSSSPSLCTAKAIRRYFQTGQLPEPGVVCQPDEYPFAGKPKVLPSSLDDDDMALLAALRDLAMRCRG</sequence>
<evidence type="ECO:0000256" key="1">
    <source>
        <dbReference type="ARBA" id="ARBA00010088"/>
    </source>
</evidence>
<proteinExistence type="inferred from homology"/>